<sequence length="368" mass="40046">MGGVFKTHWQDPSRDSAHQVYTIKLILDPVGTVECCAFLRSLTFPVKRLGLLDTILPKEDAVGNHKEAIVPFPDGFWSLFAFIENHERSTEEAWYGSKLLPAVVGALADLYSSRLHIPGESTPIPSNEVEKTMSDTFCSLENDVANEPSILLTSTTSPSTASPSGKLVFFYDSHSRQLHVASTAHCLKAILARRMRNVGGSASYSLLPVLSDDHRNVASSQDQSDESLIPASDASVSSAVTPTTASFTIQPGDRLILGTNSLWCNITDAEVTQTIERWEEQGNPRRTESSGVVSNFWLNPLAWFPGLVTPMSPEPPIYGHSADASNAASDLTQSALRHLDEGNATGAPEKCRDIMVLVVTFSEEEGRE</sequence>
<dbReference type="Gene3D" id="3.60.40.10">
    <property type="entry name" value="PPM-type phosphatase domain"/>
    <property type="match status" value="1"/>
</dbReference>
<dbReference type="OrthoDB" id="420076at2759"/>
<organism evidence="1 2">
    <name type="scientific">Antrodiella citrinella</name>
    <dbReference type="NCBI Taxonomy" id="2447956"/>
    <lineage>
        <taxon>Eukaryota</taxon>
        <taxon>Fungi</taxon>
        <taxon>Dikarya</taxon>
        <taxon>Basidiomycota</taxon>
        <taxon>Agaricomycotina</taxon>
        <taxon>Agaricomycetes</taxon>
        <taxon>Polyporales</taxon>
        <taxon>Steccherinaceae</taxon>
        <taxon>Antrodiella</taxon>
    </lineage>
</organism>
<comment type="caution">
    <text evidence="1">The sequence shown here is derived from an EMBL/GenBank/DDBJ whole genome shotgun (WGS) entry which is preliminary data.</text>
</comment>
<protein>
    <recommendedName>
        <fullName evidence="3">PPM-type phosphatase domain-containing protein</fullName>
    </recommendedName>
</protein>
<name>A0A4S4MSE6_9APHY</name>
<proteinExistence type="predicted"/>
<evidence type="ECO:0000313" key="1">
    <source>
        <dbReference type="EMBL" id="THH29019.1"/>
    </source>
</evidence>
<accession>A0A4S4MSE6</accession>
<dbReference type="AlphaFoldDB" id="A0A4S4MSE6"/>
<dbReference type="Proteomes" id="UP000308730">
    <property type="component" value="Unassembled WGS sequence"/>
</dbReference>
<reference evidence="1 2" key="1">
    <citation type="submission" date="2019-02" db="EMBL/GenBank/DDBJ databases">
        <title>Genome sequencing of the rare red list fungi Antrodiella citrinella (Flaviporus citrinellus).</title>
        <authorList>
            <person name="Buettner E."/>
            <person name="Kellner H."/>
        </authorList>
    </citation>
    <scope>NUCLEOTIDE SEQUENCE [LARGE SCALE GENOMIC DNA]</scope>
    <source>
        <strain evidence="1 2">DSM 108506</strain>
    </source>
</reference>
<evidence type="ECO:0000313" key="2">
    <source>
        <dbReference type="Proteomes" id="UP000308730"/>
    </source>
</evidence>
<dbReference type="EMBL" id="SGPM01000144">
    <property type="protein sequence ID" value="THH29019.1"/>
    <property type="molecule type" value="Genomic_DNA"/>
</dbReference>
<evidence type="ECO:0008006" key="3">
    <source>
        <dbReference type="Google" id="ProtNLM"/>
    </source>
</evidence>
<gene>
    <name evidence="1" type="ORF">EUX98_g5159</name>
</gene>
<keyword evidence="2" id="KW-1185">Reference proteome</keyword>
<dbReference type="InterPro" id="IPR036457">
    <property type="entry name" value="PPM-type-like_dom_sf"/>
</dbReference>